<evidence type="ECO:0008006" key="6">
    <source>
        <dbReference type="Google" id="ProtNLM"/>
    </source>
</evidence>
<dbReference type="Proteomes" id="UP001148614">
    <property type="component" value="Unassembled WGS sequence"/>
</dbReference>
<dbReference type="AlphaFoldDB" id="A0A9W8TS30"/>
<keyword evidence="5" id="KW-1185">Reference proteome</keyword>
<dbReference type="VEuPathDB" id="FungiDB:F4678DRAFT_59447"/>
<evidence type="ECO:0000256" key="3">
    <source>
        <dbReference type="PROSITE-ProRule" id="PRU00023"/>
    </source>
</evidence>
<dbReference type="SMART" id="SM00248">
    <property type="entry name" value="ANK"/>
    <property type="match status" value="13"/>
</dbReference>
<evidence type="ECO:0000313" key="5">
    <source>
        <dbReference type="Proteomes" id="UP001148614"/>
    </source>
</evidence>
<sequence length="1073" mass="119935">MPFHRVAKNASDGPLDNCEERIRQLHPKMSLAKLKETIDKELGMTIPLSRYRRKIEQLGLRKYTLKRDETDMLSIVLARMPRGSKLFRWGELLPQAYVERIRSRGRPPIFLQVGPHQLPRGYNVRPPTPDRVDHFSSHMPFLDFIQALPAIFEHHTPQCLLDGTGISPRLLQNGDYIPPAGTVNDVQESWSMMPLSLDGTQALGGTFFGNNPRAVAVLDIVPPLSIILLNCAPASAANNDSRIVNLLLRRQLLFSIANGFAGIDNFPIWQPFKLLQGITVQALIQLFRVIQGPTMRAIAQSMFKACIESGNHIILDVILSCEATCIDVNKEMIFVSHRAYTPVERVSILRHHEIIKVLIHYGADLDKTYNQYGPNGALECAANGYTGPDDETFKLLANAVPTISSGVLRTVLRHNERCFIHLIREHMQKAKRFSYPGAARRYKVESSLLNIVAERGYAKLYEKMVSEHGFYPDDDTLFASIRGGNLQLVESLLPCGPSIHRVGEREYRSKTLLSIAIKEGQKEMINLLRSRGAFRCFPCWDVFLEAWNAAENTQNKELLGELIKVKPDIPDCYEFREWALKVACRTGNYEMAQEQLENNSTIWLATNANVWFDDALELAIRNQHLAIVELLLCFNAYIKPKHITLAAELGLHSVVCALLAEGVIPGREALHAALRRKDEALADILLNAGADINGKKDGEELSSRSKHPCKESALQVTAGLGNRDLVQNMLKKGADPNDSLALSIAYQTDLKVFKTILTAYKDRYNRRLRGFGSTILASAVKSQDLALVRMLLEHNVDAHGFVRQGEDCDNVDNYNQVIFRRILLGSERRQDGFVEQGYKEVTPFGYAIFMDSSNDLGIVSTFLKHHCSPSAVVALHATGTHGTNAFLAAIERGNIELIRLLLREDEKVIHALARGRAERTALQRAAEMGSLEMVELLHNLGADINEPPNQDFGATALQLAAIGGIGQIVEYLIDHGADINAPAAAWNGMTALVGAASRGRIDIVAMLLNKGAGRGEDGHEQFEKALDEAKRYGHYPTYDYLMERWNGQQREVFLREDFSMEEFVNLDDSDEGD</sequence>
<evidence type="ECO:0000256" key="1">
    <source>
        <dbReference type="ARBA" id="ARBA00022737"/>
    </source>
</evidence>
<feature type="repeat" description="ANK" evidence="3">
    <location>
        <begin position="665"/>
        <end position="697"/>
    </location>
</feature>
<proteinExistence type="predicted"/>
<dbReference type="PANTHER" id="PTHR24198">
    <property type="entry name" value="ANKYRIN REPEAT AND PROTEIN KINASE DOMAIN-CONTAINING PROTEIN"/>
    <property type="match status" value="1"/>
</dbReference>
<keyword evidence="1" id="KW-0677">Repeat</keyword>
<feature type="repeat" description="ANK" evidence="3">
    <location>
        <begin position="952"/>
        <end position="984"/>
    </location>
</feature>
<dbReference type="SUPFAM" id="SSF48403">
    <property type="entry name" value="Ankyrin repeat"/>
    <property type="match status" value="2"/>
</dbReference>
<name>A0A9W8TS30_9PEZI</name>
<dbReference type="PANTHER" id="PTHR24198:SF165">
    <property type="entry name" value="ANKYRIN REPEAT-CONTAINING PROTEIN-RELATED"/>
    <property type="match status" value="1"/>
</dbReference>
<dbReference type="EMBL" id="JANPWZ010000024">
    <property type="protein sequence ID" value="KAJ3580179.1"/>
    <property type="molecule type" value="Genomic_DNA"/>
</dbReference>
<feature type="repeat" description="ANK" evidence="3">
    <location>
        <begin position="917"/>
        <end position="949"/>
    </location>
</feature>
<comment type="caution">
    <text evidence="4">The sequence shown here is derived from an EMBL/GenBank/DDBJ whole genome shotgun (WGS) entry which is preliminary data.</text>
</comment>
<organism evidence="4 5">
    <name type="scientific">Xylaria arbuscula</name>
    <dbReference type="NCBI Taxonomy" id="114810"/>
    <lineage>
        <taxon>Eukaryota</taxon>
        <taxon>Fungi</taxon>
        <taxon>Dikarya</taxon>
        <taxon>Ascomycota</taxon>
        <taxon>Pezizomycotina</taxon>
        <taxon>Sordariomycetes</taxon>
        <taxon>Xylariomycetidae</taxon>
        <taxon>Xylariales</taxon>
        <taxon>Xylariaceae</taxon>
        <taxon>Xylaria</taxon>
    </lineage>
</organism>
<dbReference type="InterPro" id="IPR036770">
    <property type="entry name" value="Ankyrin_rpt-contain_sf"/>
</dbReference>
<dbReference type="InterPro" id="IPR002110">
    <property type="entry name" value="Ankyrin_rpt"/>
</dbReference>
<accession>A0A9W8TS30</accession>
<dbReference type="PROSITE" id="PS50297">
    <property type="entry name" value="ANK_REP_REGION"/>
    <property type="match status" value="4"/>
</dbReference>
<dbReference type="Gene3D" id="1.25.40.20">
    <property type="entry name" value="Ankyrin repeat-containing domain"/>
    <property type="match status" value="3"/>
</dbReference>
<dbReference type="Pfam" id="PF12796">
    <property type="entry name" value="Ank_2"/>
    <property type="match status" value="2"/>
</dbReference>
<protein>
    <recommendedName>
        <fullName evidence="6">Clr5 domain-containing protein</fullName>
    </recommendedName>
</protein>
<gene>
    <name evidence="4" type="ORF">NPX13_g380</name>
</gene>
<reference evidence="4" key="1">
    <citation type="submission" date="2022-07" db="EMBL/GenBank/DDBJ databases">
        <title>Genome Sequence of Xylaria arbuscula.</title>
        <authorList>
            <person name="Buettner E."/>
        </authorList>
    </citation>
    <scope>NUCLEOTIDE SEQUENCE</scope>
    <source>
        <strain evidence="4">VT107</strain>
    </source>
</reference>
<keyword evidence="2 3" id="KW-0040">ANK repeat</keyword>
<evidence type="ECO:0000313" key="4">
    <source>
        <dbReference type="EMBL" id="KAJ3580179.1"/>
    </source>
</evidence>
<evidence type="ECO:0000256" key="2">
    <source>
        <dbReference type="ARBA" id="ARBA00023043"/>
    </source>
</evidence>
<feature type="repeat" description="ANK" evidence="3">
    <location>
        <begin position="987"/>
        <end position="1012"/>
    </location>
</feature>
<dbReference type="PROSITE" id="PS50088">
    <property type="entry name" value="ANK_REPEAT"/>
    <property type="match status" value="4"/>
</dbReference>